<reference evidence="1 2" key="1">
    <citation type="submission" date="2022-05" db="EMBL/GenBank/DDBJ databases">
        <authorList>
            <consortium name="Genoscope - CEA"/>
            <person name="William W."/>
        </authorList>
    </citation>
    <scope>NUCLEOTIDE SEQUENCE [LARGE SCALE GENOMIC DNA]</scope>
</reference>
<organism evidence="1 2">
    <name type="scientific">Pocillopora meandrina</name>
    <dbReference type="NCBI Taxonomy" id="46732"/>
    <lineage>
        <taxon>Eukaryota</taxon>
        <taxon>Metazoa</taxon>
        <taxon>Cnidaria</taxon>
        <taxon>Anthozoa</taxon>
        <taxon>Hexacorallia</taxon>
        <taxon>Scleractinia</taxon>
        <taxon>Astrocoeniina</taxon>
        <taxon>Pocilloporidae</taxon>
        <taxon>Pocillopora</taxon>
    </lineage>
</organism>
<dbReference type="Pfam" id="PF13385">
    <property type="entry name" value="Laminin_G_3"/>
    <property type="match status" value="2"/>
</dbReference>
<evidence type="ECO:0000313" key="2">
    <source>
        <dbReference type="Proteomes" id="UP001159428"/>
    </source>
</evidence>
<sequence length="526" mass="59835">LSFQTIPCTAVRTGMVRSTEGQKFLSLCLNNQWKPYYPLGSPVKGCYNNRIPGLIGHWRMNEQTGDEVADDSGYENHGSADVPVPKLSKFTCGRHFDSSGLISVPNSPVLNLGVSSFTVTGWIKILDVTYPLTTFAVQKGYGCYFPPDRPGAKAGWEIGHGYNAKGLDVCIRDKKFRMTRKNIEFDDDFQQHHLLDQWVHYAVVFDRQQQKKVFLYINGKKQSKYLDISAVQGSVDNTRPLIFGYLYGWKTKGTLDEYRVYNKALDDFETMLYLCLNNQWKPYYPLGSPVQGCYNNRIPGLIGHWRMNEQTGDEVADDSGYENHGSAAVPVPKLSKFTRGRHFDSSGLISVPNSPVLNLGVSSFTVTGWIKILDVTYPLTTFAVQKGYGCYFAPDRPGAKAGWEIGHGYNAKGLDVCIRDKEFRMTRKNIEFDDDFQQHHLLDQWVHYAVVFDRQQQKKVFLYINGKKQSKYLDISAVQGSVDNTRPLIFGYLYGWKTKGTLDEYRVYNKALDDFEVGTIFKNHLV</sequence>
<evidence type="ECO:0008006" key="3">
    <source>
        <dbReference type="Google" id="ProtNLM"/>
    </source>
</evidence>
<comment type="caution">
    <text evidence="1">The sequence shown here is derived from an EMBL/GenBank/DDBJ whole genome shotgun (WGS) entry which is preliminary data.</text>
</comment>
<evidence type="ECO:0000313" key="1">
    <source>
        <dbReference type="EMBL" id="CAH3159529.1"/>
    </source>
</evidence>
<accession>A0AAU9XYH2</accession>
<name>A0AAU9XYH2_9CNID</name>
<feature type="non-terminal residue" evidence="1">
    <location>
        <position position="1"/>
    </location>
</feature>
<dbReference type="EMBL" id="CALNXJ010000072">
    <property type="protein sequence ID" value="CAH3159529.1"/>
    <property type="molecule type" value="Genomic_DNA"/>
</dbReference>
<dbReference type="Gene3D" id="2.60.120.200">
    <property type="match status" value="2"/>
</dbReference>
<dbReference type="InterPro" id="IPR013320">
    <property type="entry name" value="ConA-like_dom_sf"/>
</dbReference>
<protein>
    <recommendedName>
        <fullName evidence="3">LamG-like jellyroll fold domain-containing protein</fullName>
    </recommendedName>
</protein>
<proteinExistence type="predicted"/>
<dbReference type="SUPFAM" id="SSF49899">
    <property type="entry name" value="Concanavalin A-like lectins/glucanases"/>
    <property type="match status" value="2"/>
</dbReference>
<gene>
    <name evidence="1" type="ORF">PMEA_00032001</name>
</gene>
<dbReference type="AlphaFoldDB" id="A0AAU9XYH2"/>
<dbReference type="Proteomes" id="UP001159428">
    <property type="component" value="Unassembled WGS sequence"/>
</dbReference>
<keyword evidence="2" id="KW-1185">Reference proteome</keyword>